<evidence type="ECO:0000313" key="2">
    <source>
        <dbReference type="EMBL" id="TXD74985.1"/>
    </source>
</evidence>
<reference evidence="2 3" key="1">
    <citation type="submission" date="2019-08" db="EMBL/GenBank/DDBJ databases">
        <title>Genome of Aequorivita antarctica SW49 (type strain).</title>
        <authorList>
            <person name="Bowman J.P."/>
        </authorList>
    </citation>
    <scope>NUCLEOTIDE SEQUENCE [LARGE SCALE GENOMIC DNA]</scope>
    <source>
        <strain evidence="2 3">SW49</strain>
    </source>
</reference>
<proteinExistence type="predicted"/>
<dbReference type="InterPro" id="IPR022720">
    <property type="entry name" value="Motility-assoc_prot_GldM_N"/>
</dbReference>
<gene>
    <name evidence="2" type="ORF">ESU54_01990</name>
</gene>
<evidence type="ECO:0000259" key="1">
    <source>
        <dbReference type="Pfam" id="PF12081"/>
    </source>
</evidence>
<dbReference type="OrthoDB" id="1144607at2"/>
<name>A0A5C6Z4A2_9FLAO</name>
<dbReference type="Pfam" id="PF12081">
    <property type="entry name" value="GldM_1st"/>
    <property type="match status" value="1"/>
</dbReference>
<dbReference type="PROSITE" id="PS51257">
    <property type="entry name" value="PROKAR_LIPOPROTEIN"/>
    <property type="match status" value="1"/>
</dbReference>
<evidence type="ECO:0000313" key="3">
    <source>
        <dbReference type="Proteomes" id="UP000321497"/>
    </source>
</evidence>
<organism evidence="2 3">
    <name type="scientific">Aequorivita antarctica</name>
    <dbReference type="NCBI Taxonomy" id="153266"/>
    <lineage>
        <taxon>Bacteria</taxon>
        <taxon>Pseudomonadati</taxon>
        <taxon>Bacteroidota</taxon>
        <taxon>Flavobacteriia</taxon>
        <taxon>Flavobacteriales</taxon>
        <taxon>Flavobacteriaceae</taxon>
        <taxon>Aequorivita</taxon>
    </lineage>
</organism>
<dbReference type="AlphaFoldDB" id="A0A5C6Z4A2"/>
<sequence>MKRIILIFTLIIISCKPNNDKANQKDRNQTYAMYGIMVGKYSSSSEFIQNEIYSTVNKFDLVENREARIYDSLTVQYYKYLEKVFYQIEEVTTLDLPGDYIGELSNKKHINNLFFMKSDYSNLGIEYLSKREEYKIQILKLVKDSSLAFRISKFLSTDNETVRDGDEISHLDFYFKDLPPISVMAYLKYNQYSILEFENEFIKNQLINN</sequence>
<keyword evidence="3" id="KW-1185">Reference proteome</keyword>
<dbReference type="RefSeq" id="WP_146743941.1">
    <property type="nucleotide sequence ID" value="NZ_UEGI01000001.1"/>
</dbReference>
<comment type="caution">
    <text evidence="2">The sequence shown here is derived from an EMBL/GenBank/DDBJ whole genome shotgun (WGS) entry which is preliminary data.</text>
</comment>
<dbReference type="Proteomes" id="UP000321497">
    <property type="component" value="Unassembled WGS sequence"/>
</dbReference>
<protein>
    <recommendedName>
        <fullName evidence="1">Gliding motility-associated protein GldM N-terminal domain-containing protein</fullName>
    </recommendedName>
</protein>
<dbReference type="EMBL" id="VORT01000001">
    <property type="protein sequence ID" value="TXD74985.1"/>
    <property type="molecule type" value="Genomic_DNA"/>
</dbReference>
<accession>A0A5C6Z4A2</accession>
<feature type="domain" description="Gliding motility-associated protein GldM N-terminal" evidence="1">
    <location>
        <begin position="71"/>
        <end position="204"/>
    </location>
</feature>